<feature type="transmembrane region" description="Helical" evidence="10">
    <location>
        <begin position="167"/>
        <end position="185"/>
    </location>
</feature>
<dbReference type="RefSeq" id="WP_281095197.1">
    <property type="nucleotide sequence ID" value="NZ_JARYZI010000011.1"/>
</dbReference>
<dbReference type="Pfam" id="PF12911">
    <property type="entry name" value="OppC_N"/>
    <property type="match status" value="1"/>
</dbReference>
<evidence type="ECO:0000256" key="7">
    <source>
        <dbReference type="ARBA" id="ARBA00022989"/>
    </source>
</evidence>
<dbReference type="NCBIfam" id="NF045475">
    <property type="entry name" value="Opp3C"/>
    <property type="match status" value="1"/>
</dbReference>
<evidence type="ECO:0000256" key="6">
    <source>
        <dbReference type="ARBA" id="ARBA00022927"/>
    </source>
</evidence>
<evidence type="ECO:0000256" key="2">
    <source>
        <dbReference type="ARBA" id="ARBA00022448"/>
    </source>
</evidence>
<dbReference type="InterPro" id="IPR000515">
    <property type="entry name" value="MetI-like"/>
</dbReference>
<keyword evidence="5" id="KW-0571">Peptide transport</keyword>
<evidence type="ECO:0000256" key="5">
    <source>
        <dbReference type="ARBA" id="ARBA00022856"/>
    </source>
</evidence>
<feature type="transmembrane region" description="Helical" evidence="10">
    <location>
        <begin position="41"/>
        <end position="61"/>
    </location>
</feature>
<comment type="caution">
    <text evidence="12">The sequence shown here is derived from an EMBL/GenBank/DDBJ whole genome shotgun (WGS) entry which is preliminary data.</text>
</comment>
<dbReference type="PANTHER" id="PTHR43386:SF24">
    <property type="entry name" value="OLIGOPEPTIDE TRANSPORT SYSTEM PERMEASE PROTEIN AMID"/>
    <property type="match status" value="1"/>
</dbReference>
<dbReference type="PANTHER" id="PTHR43386">
    <property type="entry name" value="OLIGOPEPTIDE TRANSPORT SYSTEM PERMEASE PROTEIN APPC"/>
    <property type="match status" value="1"/>
</dbReference>
<evidence type="ECO:0000259" key="11">
    <source>
        <dbReference type="PROSITE" id="PS50928"/>
    </source>
</evidence>
<evidence type="ECO:0000256" key="1">
    <source>
        <dbReference type="ARBA" id="ARBA00004651"/>
    </source>
</evidence>
<feature type="transmembrane region" description="Helical" evidence="10">
    <location>
        <begin position="245"/>
        <end position="274"/>
    </location>
</feature>
<evidence type="ECO:0000256" key="4">
    <source>
        <dbReference type="ARBA" id="ARBA00022692"/>
    </source>
</evidence>
<dbReference type="CDD" id="cd06261">
    <property type="entry name" value="TM_PBP2"/>
    <property type="match status" value="1"/>
</dbReference>
<reference evidence="12 13" key="1">
    <citation type="submission" date="2023-04" db="EMBL/GenBank/DDBJ databases">
        <title>Fusibacter bizertensis strain WBS, isolated from littoral bottom sediments of the Arctic seas - biochemical and genomic analysis.</title>
        <authorList>
            <person name="Brioukhanov A.L."/>
        </authorList>
    </citation>
    <scope>NUCLEOTIDE SEQUENCE [LARGE SCALE GENOMIC DNA]</scope>
    <source>
        <strain evidence="12 13">WBS</strain>
    </source>
</reference>
<feature type="transmembrane region" description="Helical" evidence="10">
    <location>
        <begin position="130"/>
        <end position="155"/>
    </location>
</feature>
<dbReference type="PROSITE" id="PS50928">
    <property type="entry name" value="ABC_TM1"/>
    <property type="match status" value="1"/>
</dbReference>
<dbReference type="SUPFAM" id="SSF161098">
    <property type="entry name" value="MetI-like"/>
    <property type="match status" value="1"/>
</dbReference>
<evidence type="ECO:0000256" key="9">
    <source>
        <dbReference type="ARBA" id="ARBA00024202"/>
    </source>
</evidence>
<accession>A0ABT6NFW3</accession>
<feature type="transmembrane region" description="Helical" evidence="10">
    <location>
        <begin position="294"/>
        <end position="317"/>
    </location>
</feature>
<evidence type="ECO:0000256" key="8">
    <source>
        <dbReference type="ARBA" id="ARBA00023136"/>
    </source>
</evidence>
<gene>
    <name evidence="12" type="ORF">QE109_14165</name>
</gene>
<proteinExistence type="inferred from homology"/>
<comment type="subcellular location">
    <subcellularLocation>
        <location evidence="1 10">Cell membrane</location>
        <topology evidence="1 10">Multi-pass membrane protein</topology>
    </subcellularLocation>
</comment>
<evidence type="ECO:0000256" key="3">
    <source>
        <dbReference type="ARBA" id="ARBA00022475"/>
    </source>
</evidence>
<sequence length="331" mass="37050">MSQVDKFERILSTEDFQKDVVYEGVSFWKDVYLRFIENRGAVIGMILIAIITFMAFFGPMMNEHSYKSKVDNHINLPPRIPVIEKLGIFDGERSGKNVYVEKGLDDVYYWFGTDNLGRDLWTRTWVGTRVSIYIAMLAVVIDMFIGMGYGLISGYVGGNVDNVMQRFIEILSGIPNLVIVTLFVIVLNPGILSISLALVITGWIGMSRVVRSQVLKLKELDFILASKTMGASTGMLLMQDLLPNIFGQVIIMSMFSVPNAIFYESFLAFIGLGLQPPLASLGVLINDGYKSILVYPHIILPPVIVLALLMLSFNLLADGLRDSFDPKMKQH</sequence>
<evidence type="ECO:0000313" key="13">
    <source>
        <dbReference type="Proteomes" id="UP001158045"/>
    </source>
</evidence>
<dbReference type="InterPro" id="IPR025966">
    <property type="entry name" value="OppC_N"/>
</dbReference>
<dbReference type="InterPro" id="IPR035906">
    <property type="entry name" value="MetI-like_sf"/>
</dbReference>
<keyword evidence="8 10" id="KW-0472">Membrane</keyword>
<dbReference type="Pfam" id="PF00528">
    <property type="entry name" value="BPD_transp_1"/>
    <property type="match status" value="1"/>
</dbReference>
<dbReference type="Proteomes" id="UP001158045">
    <property type="component" value="Unassembled WGS sequence"/>
</dbReference>
<keyword evidence="2 10" id="KW-0813">Transport</keyword>
<keyword evidence="4 10" id="KW-0812">Transmembrane</keyword>
<protein>
    <submittedName>
        <fullName evidence="12">ABC transporter permease</fullName>
    </submittedName>
</protein>
<keyword evidence="7 10" id="KW-1133">Transmembrane helix</keyword>
<organism evidence="12 13">
    <name type="scientific">Fusibacter bizertensis</name>
    <dbReference type="NCBI Taxonomy" id="1488331"/>
    <lineage>
        <taxon>Bacteria</taxon>
        <taxon>Bacillati</taxon>
        <taxon>Bacillota</taxon>
        <taxon>Clostridia</taxon>
        <taxon>Eubacteriales</taxon>
        <taxon>Eubacteriales Family XII. Incertae Sedis</taxon>
        <taxon>Fusibacter</taxon>
    </lineage>
</organism>
<comment type="similarity">
    <text evidence="9">Belongs to the binding-protein-dependent transport system permease family. OppBC subfamily.</text>
</comment>
<keyword evidence="13" id="KW-1185">Reference proteome</keyword>
<keyword evidence="6" id="KW-0653">Protein transport</keyword>
<dbReference type="Gene3D" id="1.10.3720.10">
    <property type="entry name" value="MetI-like"/>
    <property type="match status" value="1"/>
</dbReference>
<evidence type="ECO:0000256" key="10">
    <source>
        <dbReference type="RuleBase" id="RU363032"/>
    </source>
</evidence>
<feature type="domain" description="ABC transmembrane type-1" evidence="11">
    <location>
        <begin position="128"/>
        <end position="317"/>
    </location>
</feature>
<name>A0ABT6NFW3_9FIRM</name>
<dbReference type="EMBL" id="JARYZI010000011">
    <property type="protein sequence ID" value="MDH8679299.1"/>
    <property type="molecule type" value="Genomic_DNA"/>
</dbReference>
<keyword evidence="3" id="KW-1003">Cell membrane</keyword>
<feature type="transmembrane region" description="Helical" evidence="10">
    <location>
        <begin position="191"/>
        <end position="210"/>
    </location>
</feature>
<dbReference type="InterPro" id="IPR050366">
    <property type="entry name" value="BP-dependent_transpt_permease"/>
</dbReference>
<evidence type="ECO:0000313" key="12">
    <source>
        <dbReference type="EMBL" id="MDH8679299.1"/>
    </source>
</evidence>